<reference evidence="1 2" key="1">
    <citation type="submission" date="2015-03" db="EMBL/GenBank/DDBJ databases">
        <title>Genome sequencing of Methylobacterium aquaticum DSM16371 type strain.</title>
        <authorList>
            <person name="Chaudhry V."/>
            <person name="Patil P.B."/>
        </authorList>
    </citation>
    <scope>NUCLEOTIDE SEQUENCE [LARGE SCALE GENOMIC DNA]</scope>
    <source>
        <strain evidence="1 2">DSM 16371</strain>
    </source>
</reference>
<gene>
    <name evidence="1" type="ORF">VP06_14525</name>
</gene>
<accession>A0A0J6V5V0</accession>
<protein>
    <submittedName>
        <fullName evidence="1">Uncharacterized protein</fullName>
    </submittedName>
</protein>
<organism evidence="1 2">
    <name type="scientific">Methylobacterium aquaticum</name>
    <dbReference type="NCBI Taxonomy" id="270351"/>
    <lineage>
        <taxon>Bacteria</taxon>
        <taxon>Pseudomonadati</taxon>
        <taxon>Pseudomonadota</taxon>
        <taxon>Alphaproteobacteria</taxon>
        <taxon>Hyphomicrobiales</taxon>
        <taxon>Methylobacteriaceae</taxon>
        <taxon>Methylobacterium</taxon>
    </lineage>
</organism>
<evidence type="ECO:0000313" key="2">
    <source>
        <dbReference type="Proteomes" id="UP000035929"/>
    </source>
</evidence>
<sequence>MTDIFVVWVDGDDDIRLAYVHRRIPRAIEALMNTPPTTVLAPSTPTIPDGFSHVLSSLDAMQLQLGPRQTSAVCAYMAEILFHHISDLQNGVPARVAHYAERGLTVDDLDQMGLWLASRAQALSSRGLH</sequence>
<dbReference type="PATRIC" id="fig|270351.6.peg.302"/>
<name>A0A0J6V5V0_9HYPH</name>
<proteinExistence type="predicted"/>
<evidence type="ECO:0000313" key="1">
    <source>
        <dbReference type="EMBL" id="KMO34286.1"/>
    </source>
</evidence>
<dbReference type="AlphaFoldDB" id="A0A0J6V5V0"/>
<comment type="caution">
    <text evidence="1">The sequence shown here is derived from an EMBL/GenBank/DDBJ whole genome shotgun (WGS) entry which is preliminary data.</text>
</comment>
<dbReference type="EMBL" id="LABX01000106">
    <property type="protein sequence ID" value="KMO34286.1"/>
    <property type="molecule type" value="Genomic_DNA"/>
</dbReference>
<dbReference type="Proteomes" id="UP000035929">
    <property type="component" value="Unassembled WGS sequence"/>
</dbReference>